<dbReference type="HOGENOM" id="CLU_2689306_0_0_1"/>
<dbReference type="EMBL" id="CH476627">
    <property type="protein sequence ID" value="EDO03367.1"/>
    <property type="molecule type" value="Genomic_DNA"/>
</dbReference>
<gene>
    <name evidence="1" type="ORF">SS1G_05848</name>
</gene>
<protein>
    <submittedName>
        <fullName evidence="1">Uncharacterized protein</fullName>
    </submittedName>
</protein>
<dbReference type="KEGG" id="ssl:SS1G_05848"/>
<name>A7EKK1_SCLS1</name>
<proteinExistence type="predicted"/>
<organism evidence="1 2">
    <name type="scientific">Sclerotinia sclerotiorum (strain ATCC 18683 / 1980 / Ss-1)</name>
    <name type="common">White mold</name>
    <name type="synonym">Whetzelinia sclerotiorum</name>
    <dbReference type="NCBI Taxonomy" id="665079"/>
    <lineage>
        <taxon>Eukaryota</taxon>
        <taxon>Fungi</taxon>
        <taxon>Dikarya</taxon>
        <taxon>Ascomycota</taxon>
        <taxon>Pezizomycotina</taxon>
        <taxon>Leotiomycetes</taxon>
        <taxon>Helotiales</taxon>
        <taxon>Sclerotiniaceae</taxon>
        <taxon>Sclerotinia</taxon>
    </lineage>
</organism>
<evidence type="ECO:0000313" key="1">
    <source>
        <dbReference type="EMBL" id="EDO03367.1"/>
    </source>
</evidence>
<keyword evidence="2" id="KW-1185">Reference proteome</keyword>
<evidence type="ECO:0000313" key="2">
    <source>
        <dbReference type="Proteomes" id="UP000001312"/>
    </source>
</evidence>
<dbReference type="GeneID" id="5489301"/>
<accession>A7EKK1</accession>
<dbReference type="AlphaFoldDB" id="A7EKK1"/>
<dbReference type="RefSeq" id="XP_001592926.1">
    <property type="nucleotide sequence ID" value="XM_001592876.1"/>
</dbReference>
<dbReference type="Proteomes" id="UP000001312">
    <property type="component" value="Unassembled WGS sequence"/>
</dbReference>
<reference evidence="2" key="1">
    <citation type="journal article" date="2011" name="PLoS Genet.">
        <title>Genomic analysis of the necrotrophic fungal pathogens Sclerotinia sclerotiorum and Botrytis cinerea.</title>
        <authorList>
            <person name="Amselem J."/>
            <person name="Cuomo C.A."/>
            <person name="van Kan J.A."/>
            <person name="Viaud M."/>
            <person name="Benito E.P."/>
            <person name="Couloux A."/>
            <person name="Coutinho P.M."/>
            <person name="de Vries R.P."/>
            <person name="Dyer P.S."/>
            <person name="Fillinger S."/>
            <person name="Fournier E."/>
            <person name="Gout L."/>
            <person name="Hahn M."/>
            <person name="Kohn L."/>
            <person name="Lapalu N."/>
            <person name="Plummer K.M."/>
            <person name="Pradier J.M."/>
            <person name="Quevillon E."/>
            <person name="Sharon A."/>
            <person name="Simon A."/>
            <person name="ten Have A."/>
            <person name="Tudzynski B."/>
            <person name="Tudzynski P."/>
            <person name="Wincker P."/>
            <person name="Andrew M."/>
            <person name="Anthouard V."/>
            <person name="Beever R.E."/>
            <person name="Beffa R."/>
            <person name="Benoit I."/>
            <person name="Bouzid O."/>
            <person name="Brault B."/>
            <person name="Chen Z."/>
            <person name="Choquer M."/>
            <person name="Collemare J."/>
            <person name="Cotton P."/>
            <person name="Danchin E.G."/>
            <person name="Da Silva C."/>
            <person name="Gautier A."/>
            <person name="Giraud C."/>
            <person name="Giraud T."/>
            <person name="Gonzalez C."/>
            <person name="Grossetete S."/>
            <person name="Guldener U."/>
            <person name="Henrissat B."/>
            <person name="Howlett B.J."/>
            <person name="Kodira C."/>
            <person name="Kretschmer M."/>
            <person name="Lappartient A."/>
            <person name="Leroch M."/>
            <person name="Levis C."/>
            <person name="Mauceli E."/>
            <person name="Neuveglise C."/>
            <person name="Oeser B."/>
            <person name="Pearson M."/>
            <person name="Poulain J."/>
            <person name="Poussereau N."/>
            <person name="Quesneville H."/>
            <person name="Rascle C."/>
            <person name="Schumacher J."/>
            <person name="Segurens B."/>
            <person name="Sexton A."/>
            <person name="Silva E."/>
            <person name="Sirven C."/>
            <person name="Soanes D.M."/>
            <person name="Talbot N.J."/>
            <person name="Templeton M."/>
            <person name="Yandava C."/>
            <person name="Yarden O."/>
            <person name="Zeng Q."/>
            <person name="Rollins J.A."/>
            <person name="Lebrun M.H."/>
            <person name="Dickman M."/>
        </authorList>
    </citation>
    <scope>NUCLEOTIDE SEQUENCE [LARGE SCALE GENOMIC DNA]</scope>
    <source>
        <strain evidence="2">ATCC 18683 / 1980 / Ss-1</strain>
    </source>
</reference>
<sequence length="74" mass="8058">MTCLISKPGFQVLRVSQSVDRVNPMLLMQFSSLDYVSPSVDIACACTCTCLSAFLPALAPIQTPQRFMSPLTES</sequence>
<dbReference type="InParanoid" id="A7EKK1"/>